<dbReference type="InterPro" id="IPR036736">
    <property type="entry name" value="ACP-like_sf"/>
</dbReference>
<comment type="caution">
    <text evidence="1">The sequence shown here is derived from an EMBL/GenBank/DDBJ whole genome shotgun (WGS) entry which is preliminary data.</text>
</comment>
<reference evidence="1 2" key="1">
    <citation type="submission" date="2024-10" db="EMBL/GenBank/DDBJ databases">
        <title>The Natural Products Discovery Center: Release of the First 8490 Sequenced Strains for Exploring Actinobacteria Biosynthetic Diversity.</title>
        <authorList>
            <person name="Kalkreuter E."/>
            <person name="Kautsar S.A."/>
            <person name="Yang D."/>
            <person name="Bader C.D."/>
            <person name="Teijaro C.N."/>
            <person name="Fluegel L."/>
            <person name="Davis C.M."/>
            <person name="Simpson J.R."/>
            <person name="Lauterbach L."/>
            <person name="Steele A.D."/>
            <person name="Gui C."/>
            <person name="Meng S."/>
            <person name="Li G."/>
            <person name="Viehrig K."/>
            <person name="Ye F."/>
            <person name="Su P."/>
            <person name="Kiefer A.F."/>
            <person name="Nichols A."/>
            <person name="Cepeda A.J."/>
            <person name="Yan W."/>
            <person name="Fan B."/>
            <person name="Jiang Y."/>
            <person name="Adhikari A."/>
            <person name="Zheng C.-J."/>
            <person name="Schuster L."/>
            <person name="Cowan T.M."/>
            <person name="Smanski M.J."/>
            <person name="Chevrette M.G."/>
            <person name="De Carvalho L.P.S."/>
            <person name="Shen B."/>
        </authorList>
    </citation>
    <scope>NUCLEOTIDE SEQUENCE [LARGE SCALE GENOMIC DNA]</scope>
    <source>
        <strain evidence="1 2">NPDC087581</strain>
    </source>
</reference>
<accession>A0ABW8DX31</accession>
<evidence type="ECO:0000313" key="2">
    <source>
        <dbReference type="Proteomes" id="UP001617213"/>
    </source>
</evidence>
<sequence>MKQATEGSATRTEISEKVIQLFVDIIGFIDRSQVTEQTDFIHDFTIIDDDLTCFFMQNKWQFNLQATQEDWDHITTVQQIVDLIVERSNLQCGH</sequence>
<dbReference type="Proteomes" id="UP001617213">
    <property type="component" value="Unassembled WGS sequence"/>
</dbReference>
<evidence type="ECO:0000313" key="1">
    <source>
        <dbReference type="EMBL" id="MFJ2678154.1"/>
    </source>
</evidence>
<dbReference type="Gene3D" id="1.10.1200.10">
    <property type="entry name" value="ACP-like"/>
    <property type="match status" value="1"/>
</dbReference>
<keyword evidence="2" id="KW-1185">Reference proteome</keyword>
<protein>
    <submittedName>
        <fullName evidence="1">Acyl carrier protein</fullName>
    </submittedName>
</protein>
<dbReference type="SUPFAM" id="SSF47336">
    <property type="entry name" value="ACP-like"/>
    <property type="match status" value="1"/>
</dbReference>
<proteinExistence type="predicted"/>
<name>A0ABW8DX31_9PSED</name>
<organism evidence="1 2">
    <name type="scientific">Pseudomonas sivasensis</name>
    <dbReference type="NCBI Taxonomy" id="1880678"/>
    <lineage>
        <taxon>Bacteria</taxon>
        <taxon>Pseudomonadati</taxon>
        <taxon>Pseudomonadota</taxon>
        <taxon>Gammaproteobacteria</taxon>
        <taxon>Pseudomonadales</taxon>
        <taxon>Pseudomonadaceae</taxon>
        <taxon>Pseudomonas</taxon>
    </lineage>
</organism>
<dbReference type="RefSeq" id="WP_181643717.1">
    <property type="nucleotide sequence ID" value="NZ_JAAOWU010000009.1"/>
</dbReference>
<dbReference type="EMBL" id="JBIUWZ010000009">
    <property type="protein sequence ID" value="MFJ2678154.1"/>
    <property type="molecule type" value="Genomic_DNA"/>
</dbReference>
<gene>
    <name evidence="1" type="ORF">ACIOWJ_08665</name>
</gene>